<accession>A0A852Z282</accession>
<name>A0A852Z282_9ACTN</name>
<dbReference type="PANTHER" id="PTHR43591">
    <property type="entry name" value="METHYLTRANSFERASE"/>
    <property type="match status" value="1"/>
</dbReference>
<dbReference type="EMBL" id="JACBYW010000001">
    <property type="protein sequence ID" value="NYH77736.1"/>
    <property type="molecule type" value="Genomic_DNA"/>
</dbReference>
<keyword evidence="4" id="KW-1185">Reference proteome</keyword>
<dbReference type="Proteomes" id="UP000548304">
    <property type="component" value="Unassembled WGS sequence"/>
</dbReference>
<dbReference type="Gene3D" id="3.40.50.150">
    <property type="entry name" value="Vaccinia Virus protein VP39"/>
    <property type="match status" value="1"/>
</dbReference>
<feature type="domain" description="Methyltransferase type 12" evidence="2">
    <location>
        <begin position="50"/>
        <end position="141"/>
    </location>
</feature>
<reference evidence="3 4" key="1">
    <citation type="submission" date="2020-07" db="EMBL/GenBank/DDBJ databases">
        <title>Genomic Encyclopedia of Type Strains, Phase III (KMG-III): the genomes of soil and plant-associated and newly described type strains.</title>
        <authorList>
            <person name="Whitman W."/>
        </authorList>
    </citation>
    <scope>NUCLEOTIDE SEQUENCE [LARGE SCALE GENOMIC DNA]</scope>
    <source>
        <strain evidence="3 4">CECT 8576</strain>
    </source>
</reference>
<dbReference type="GO" id="GO:0032259">
    <property type="term" value="P:methylation"/>
    <property type="evidence" value="ECO:0007669"/>
    <property type="project" value="UniProtKB-KW"/>
</dbReference>
<evidence type="ECO:0000256" key="1">
    <source>
        <dbReference type="SAM" id="MobiDB-lite"/>
    </source>
</evidence>
<dbReference type="PANTHER" id="PTHR43591:SF24">
    <property type="entry name" value="2-METHOXY-6-POLYPRENYL-1,4-BENZOQUINOL METHYLASE, MITOCHONDRIAL"/>
    <property type="match status" value="1"/>
</dbReference>
<evidence type="ECO:0000313" key="3">
    <source>
        <dbReference type="EMBL" id="NYH77736.1"/>
    </source>
</evidence>
<dbReference type="AlphaFoldDB" id="A0A852Z282"/>
<evidence type="ECO:0000313" key="4">
    <source>
        <dbReference type="Proteomes" id="UP000548304"/>
    </source>
</evidence>
<keyword evidence="3" id="KW-0808">Transferase</keyword>
<dbReference type="CDD" id="cd02440">
    <property type="entry name" value="AdoMet_MTases"/>
    <property type="match status" value="1"/>
</dbReference>
<evidence type="ECO:0000259" key="2">
    <source>
        <dbReference type="Pfam" id="PF08242"/>
    </source>
</evidence>
<proteinExistence type="predicted"/>
<organism evidence="3 4">
    <name type="scientific">Actinopolyspora biskrensis</name>
    <dbReference type="NCBI Taxonomy" id="1470178"/>
    <lineage>
        <taxon>Bacteria</taxon>
        <taxon>Bacillati</taxon>
        <taxon>Actinomycetota</taxon>
        <taxon>Actinomycetes</taxon>
        <taxon>Actinopolysporales</taxon>
        <taxon>Actinopolysporaceae</taxon>
        <taxon>Actinopolyspora</taxon>
    </lineage>
</organism>
<feature type="compositionally biased region" description="Basic residues" evidence="1">
    <location>
        <begin position="280"/>
        <end position="289"/>
    </location>
</feature>
<dbReference type="Pfam" id="PF08242">
    <property type="entry name" value="Methyltransf_12"/>
    <property type="match status" value="1"/>
</dbReference>
<sequence length="289" mass="31354">MNTRSAAESYTFAPEWYAERERLDSLEGLWDPSSWRALRKLGVSAGSSCLDVGAGGGSVSRMLADLVGPEGRVVALDSDTGFLEQAGLPERVEIRAHDLLSDGPVAGTFDLVHARMTLSHLPQREQVLDQLVELCAPGGRVLLSEFDAEGASLAEQTPPRDDVERFQRVHDAVVAVLARNGCDSRFAHRMPAALAARGLTEIDASPDGELVRGGSTAAEFYRHTFLRLREPILEHTPVDGETFDLVRESLKDPDFVALSAPLVSVWGKRDENSGAVDRSARRRPGRSAG</sequence>
<dbReference type="InterPro" id="IPR013217">
    <property type="entry name" value="Methyltransf_12"/>
</dbReference>
<comment type="caution">
    <text evidence="3">The sequence shown here is derived from an EMBL/GenBank/DDBJ whole genome shotgun (WGS) entry which is preliminary data.</text>
</comment>
<dbReference type="SUPFAM" id="SSF53335">
    <property type="entry name" value="S-adenosyl-L-methionine-dependent methyltransferases"/>
    <property type="match status" value="1"/>
</dbReference>
<dbReference type="GO" id="GO:0008168">
    <property type="term" value="F:methyltransferase activity"/>
    <property type="evidence" value="ECO:0007669"/>
    <property type="project" value="UniProtKB-KW"/>
</dbReference>
<gene>
    <name evidence="3" type="ORF">FHR84_001050</name>
</gene>
<feature type="region of interest" description="Disordered" evidence="1">
    <location>
        <begin position="270"/>
        <end position="289"/>
    </location>
</feature>
<dbReference type="InterPro" id="IPR029063">
    <property type="entry name" value="SAM-dependent_MTases_sf"/>
</dbReference>
<keyword evidence="3" id="KW-0489">Methyltransferase</keyword>
<protein>
    <submittedName>
        <fullName evidence="3">SAM-dependent methyltransferase</fullName>
    </submittedName>
</protein>